<dbReference type="SUPFAM" id="SSF52096">
    <property type="entry name" value="ClpP/crotonase"/>
    <property type="match status" value="1"/>
</dbReference>
<keyword evidence="4" id="KW-1185">Reference proteome</keyword>
<dbReference type="Proteomes" id="UP000269692">
    <property type="component" value="Unassembled WGS sequence"/>
</dbReference>
<reference evidence="3 4" key="1">
    <citation type="submission" date="2018-10" db="EMBL/GenBank/DDBJ databases">
        <title>Xanthobacter tagetidis genome sequencing and assembly.</title>
        <authorList>
            <person name="Maclea K.S."/>
            <person name="Goen A.E."/>
            <person name="Fatima S.A."/>
        </authorList>
    </citation>
    <scope>NUCLEOTIDE SEQUENCE [LARGE SCALE GENOMIC DNA]</scope>
    <source>
        <strain evidence="3 4">ATCC 700314</strain>
    </source>
</reference>
<dbReference type="GO" id="GO:0006635">
    <property type="term" value="P:fatty acid beta-oxidation"/>
    <property type="evidence" value="ECO:0007669"/>
    <property type="project" value="TreeGrafter"/>
</dbReference>
<organism evidence="3 4">
    <name type="scientific">Xanthobacter tagetidis</name>
    <dbReference type="NCBI Taxonomy" id="60216"/>
    <lineage>
        <taxon>Bacteria</taxon>
        <taxon>Pseudomonadati</taxon>
        <taxon>Pseudomonadota</taxon>
        <taxon>Alphaproteobacteria</taxon>
        <taxon>Hyphomicrobiales</taxon>
        <taxon>Xanthobacteraceae</taxon>
        <taxon>Xanthobacter</taxon>
    </lineage>
</organism>
<comment type="similarity">
    <text evidence="1 2">Belongs to the enoyl-CoA hydratase/isomerase family.</text>
</comment>
<dbReference type="RefSeq" id="WP_121621264.1">
    <property type="nucleotide sequence ID" value="NZ_JACIIW010000004.1"/>
</dbReference>
<evidence type="ECO:0000256" key="1">
    <source>
        <dbReference type="ARBA" id="ARBA00005254"/>
    </source>
</evidence>
<evidence type="ECO:0000313" key="3">
    <source>
        <dbReference type="EMBL" id="RLP81449.1"/>
    </source>
</evidence>
<accession>A0A3L7ALY6</accession>
<dbReference type="GO" id="GO:0003824">
    <property type="term" value="F:catalytic activity"/>
    <property type="evidence" value="ECO:0007669"/>
    <property type="project" value="InterPro"/>
</dbReference>
<gene>
    <name evidence="3" type="ORF">D9R14_00070</name>
</gene>
<dbReference type="InterPro" id="IPR001753">
    <property type="entry name" value="Enoyl-CoA_hydra/iso"/>
</dbReference>
<dbReference type="PROSITE" id="PS00166">
    <property type="entry name" value="ENOYL_COA_HYDRATASE"/>
    <property type="match status" value="1"/>
</dbReference>
<protein>
    <submittedName>
        <fullName evidence="3">Enoyl-CoA hydratase</fullName>
    </submittedName>
</protein>
<dbReference type="EMBL" id="RCTF01000001">
    <property type="protein sequence ID" value="RLP81449.1"/>
    <property type="molecule type" value="Genomic_DNA"/>
</dbReference>
<evidence type="ECO:0000256" key="2">
    <source>
        <dbReference type="RuleBase" id="RU003707"/>
    </source>
</evidence>
<name>A0A3L7ALY6_9HYPH</name>
<sequence>MSDKILLDRRPDGVALLTLNDPARRNPLSDRCMLDALVAALRQVEQDGAVRVLVITGAGPVFSAGGNVKDMQAKAGMFSGTGVEIAEAYLSGVQQIPQIMQRLDIPTIAAVNGPAMGAGCDLSLMCDMRLASSTARFGEVFVNLGIVSGDGGGWFLVRHLGYQRACEISFRGRPVEAEEALRLGLVLEVVPDAELLPRALALAGEIAAKSAPAIRMTKRLLRMAERTHLQDFLAAAAAMQAAAHGSAEHDQALAAALAPRAGGA</sequence>
<dbReference type="InterPro" id="IPR029045">
    <property type="entry name" value="ClpP/crotonase-like_dom_sf"/>
</dbReference>
<dbReference type="OrthoDB" id="7332872at2"/>
<proteinExistence type="inferred from homology"/>
<dbReference type="CDD" id="cd06558">
    <property type="entry name" value="crotonase-like"/>
    <property type="match status" value="1"/>
</dbReference>
<dbReference type="AlphaFoldDB" id="A0A3L7ALY6"/>
<dbReference type="PANTHER" id="PTHR11941:SF54">
    <property type="entry name" value="ENOYL-COA HYDRATASE, MITOCHONDRIAL"/>
    <property type="match status" value="1"/>
</dbReference>
<evidence type="ECO:0000313" key="4">
    <source>
        <dbReference type="Proteomes" id="UP000269692"/>
    </source>
</evidence>
<dbReference type="InterPro" id="IPR018376">
    <property type="entry name" value="Enoyl-CoA_hyd/isom_CS"/>
</dbReference>
<dbReference type="Pfam" id="PF00378">
    <property type="entry name" value="ECH_1"/>
    <property type="match status" value="1"/>
</dbReference>
<comment type="caution">
    <text evidence="3">The sequence shown here is derived from an EMBL/GenBank/DDBJ whole genome shotgun (WGS) entry which is preliminary data.</text>
</comment>
<dbReference type="PANTHER" id="PTHR11941">
    <property type="entry name" value="ENOYL-COA HYDRATASE-RELATED"/>
    <property type="match status" value="1"/>
</dbReference>
<dbReference type="Gene3D" id="3.90.226.10">
    <property type="entry name" value="2-enoyl-CoA Hydratase, Chain A, domain 1"/>
    <property type="match status" value="1"/>
</dbReference>